<name>A0A8S5SI65_9VIRU</name>
<reference evidence="1" key="1">
    <citation type="journal article" date="2021" name="Proc. Natl. Acad. Sci. U.S.A.">
        <title>A Catalog of Tens of Thousands of Viruses from Human Metagenomes Reveals Hidden Associations with Chronic Diseases.</title>
        <authorList>
            <person name="Tisza M.J."/>
            <person name="Buck C.B."/>
        </authorList>
    </citation>
    <scope>NUCLEOTIDE SEQUENCE</scope>
    <source>
        <strain evidence="1">CtqZP6</strain>
    </source>
</reference>
<evidence type="ECO:0000313" key="1">
    <source>
        <dbReference type="EMBL" id="DAF50616.1"/>
    </source>
</evidence>
<sequence>MICCKLHPDAGTLIRLKGPHIGAYCKQCDKWLKWITIDEVDECVDPTLDAELDVVFTPPDTFTTTLAEHSEPSEDDDDVPW</sequence>
<dbReference type="EMBL" id="BK032598">
    <property type="protein sequence ID" value="DAF50616.1"/>
    <property type="molecule type" value="Genomic_DNA"/>
</dbReference>
<accession>A0A8S5SI65</accession>
<organism evidence="1">
    <name type="scientific">Phage sp. ctqZP6</name>
    <dbReference type="NCBI Taxonomy" id="2828010"/>
    <lineage>
        <taxon>Viruses</taxon>
    </lineage>
</organism>
<protein>
    <submittedName>
        <fullName evidence="1">Uncharacterized protein</fullName>
    </submittedName>
</protein>
<proteinExistence type="predicted"/>